<dbReference type="Proteomes" id="UP000695562">
    <property type="component" value="Unassembled WGS sequence"/>
</dbReference>
<evidence type="ECO:0000256" key="6">
    <source>
        <dbReference type="ARBA" id="ARBA00023136"/>
    </source>
</evidence>
<feature type="transmembrane region" description="Helical" evidence="7">
    <location>
        <begin position="528"/>
        <end position="555"/>
    </location>
</feature>
<dbReference type="GO" id="GO:0016020">
    <property type="term" value="C:membrane"/>
    <property type="evidence" value="ECO:0007669"/>
    <property type="project" value="UniProtKB-SubCell"/>
</dbReference>
<organism evidence="8 9">
    <name type="scientific">Polysphondylium violaceum</name>
    <dbReference type="NCBI Taxonomy" id="133409"/>
    <lineage>
        <taxon>Eukaryota</taxon>
        <taxon>Amoebozoa</taxon>
        <taxon>Evosea</taxon>
        <taxon>Eumycetozoa</taxon>
        <taxon>Dictyostelia</taxon>
        <taxon>Dictyosteliales</taxon>
        <taxon>Dictyosteliaceae</taxon>
        <taxon>Polysphondylium</taxon>
    </lineage>
</organism>
<evidence type="ECO:0000256" key="4">
    <source>
        <dbReference type="ARBA" id="ARBA00022729"/>
    </source>
</evidence>
<dbReference type="PROSITE" id="PS51257">
    <property type="entry name" value="PROKAR_LIPOPROTEIN"/>
    <property type="match status" value="1"/>
</dbReference>
<dbReference type="OrthoDB" id="1666796at2759"/>
<protein>
    <recommendedName>
        <fullName evidence="7">Transmembrane 9 superfamily member</fullName>
    </recommendedName>
</protein>
<evidence type="ECO:0000256" key="2">
    <source>
        <dbReference type="ARBA" id="ARBA00005227"/>
    </source>
</evidence>
<feature type="transmembrane region" description="Helical" evidence="7">
    <location>
        <begin position="409"/>
        <end position="430"/>
    </location>
</feature>
<keyword evidence="4" id="KW-0732">Signal</keyword>
<name>A0A8J4Q1U6_9MYCE</name>
<keyword evidence="9" id="KW-1185">Reference proteome</keyword>
<comment type="caution">
    <text evidence="8">The sequence shown here is derived from an EMBL/GenBank/DDBJ whole genome shotgun (WGS) entry which is preliminary data.</text>
</comment>
<gene>
    <name evidence="8" type="ORF">CYY_000967</name>
</gene>
<keyword evidence="3 7" id="KW-0812">Transmembrane</keyword>
<dbReference type="PANTHER" id="PTHR10766:SF111">
    <property type="entry name" value="TRANSMEMBRANE 9 SUPERFAMILY MEMBER 2"/>
    <property type="match status" value="1"/>
</dbReference>
<sequence>MMMKRSTTSLKMLLSSLAVLFIVFIGCSDAVFYLPGMAAKDFAVGALIPLKVNKISSVHTQIPYKYYSLESVCKPERIVDDTENLGEILMGDRIENSAYEIPFLEDEGECKVLNYFAKDCNITVGERALKQLQERIEADYKVHWLVDGLPVREYEKSAIDTGFRLGFKEKSGGDSKSTLYYVYNHVDIILMYHQKQGSDTSYIVGFEVEPKSIAYDTSSYDVSNTYLCPKSKGVAQSVSSKSESILWTYSVSFKESKVLWNKRWDVYFETGDSSFHWFSIVNSLMIVFILTIMVAMIMMRALRADFRKYNAIDAEDSEETGWKMIHGDIFRPPARPMFLSVLIGSGVQVFFMTVVTMVFAVLGFLSPAAIGSLATALIVLFVFMAMFAGYFSTRAFMFFKGKNWKKNTLYTAFAFPGIVFGVFFIINMFLRGSGSSAAVGPGSFAAIIGMWFGISVPLVFWGSYFASKKPVPEDPVRTNQIPRQIPDQIWYMNPYLSVLMGGILPFGAVFIELYFILSSLWNNQFYYIFSFLFIVLIILIFTSAEISIVMCYFQLCAEDYHWWWRSFLVSGSSAIYVFFYSISFFGQLQITKFVSVLLYFSYSLIMSLAFFVLTGSIGFFSCYWFVRKIYSSIHIN</sequence>
<evidence type="ECO:0000313" key="8">
    <source>
        <dbReference type="EMBL" id="KAF2077720.1"/>
    </source>
</evidence>
<dbReference type="AlphaFoldDB" id="A0A8J4Q1U6"/>
<accession>A0A8J4Q1U6</accession>
<evidence type="ECO:0000256" key="5">
    <source>
        <dbReference type="ARBA" id="ARBA00022989"/>
    </source>
</evidence>
<feature type="transmembrane region" description="Helical" evidence="7">
    <location>
        <begin position="275"/>
        <end position="298"/>
    </location>
</feature>
<dbReference type="GO" id="GO:0072657">
    <property type="term" value="P:protein localization to membrane"/>
    <property type="evidence" value="ECO:0007669"/>
    <property type="project" value="TreeGrafter"/>
</dbReference>
<comment type="similarity">
    <text evidence="2 7">Belongs to the nonaspanin (TM9SF) (TC 9.A.2) family.</text>
</comment>
<feature type="transmembrane region" description="Helical" evidence="7">
    <location>
        <begin position="567"/>
        <end position="588"/>
    </location>
</feature>
<feature type="transmembrane region" description="Helical" evidence="7">
    <location>
        <begin position="600"/>
        <end position="626"/>
    </location>
</feature>
<keyword evidence="6 7" id="KW-0472">Membrane</keyword>
<proteinExistence type="inferred from homology"/>
<dbReference type="InterPro" id="IPR004240">
    <property type="entry name" value="EMP70"/>
</dbReference>
<evidence type="ECO:0000256" key="7">
    <source>
        <dbReference type="RuleBase" id="RU363079"/>
    </source>
</evidence>
<dbReference type="PANTHER" id="PTHR10766">
    <property type="entry name" value="TRANSMEMBRANE 9 SUPERFAMILY PROTEIN"/>
    <property type="match status" value="1"/>
</dbReference>
<reference evidence="8" key="1">
    <citation type="submission" date="2020-01" db="EMBL/GenBank/DDBJ databases">
        <title>Development of genomics and gene disruption for Polysphondylium violaceum indicates a role for the polyketide synthase stlB in stalk morphogenesis.</title>
        <authorList>
            <person name="Narita B."/>
            <person name="Kawabe Y."/>
            <person name="Kin K."/>
            <person name="Saito T."/>
            <person name="Gibbs R."/>
            <person name="Kuspa A."/>
            <person name="Muzny D."/>
            <person name="Queller D."/>
            <person name="Richards S."/>
            <person name="Strassman J."/>
            <person name="Sucgang R."/>
            <person name="Worley K."/>
            <person name="Schaap P."/>
        </authorList>
    </citation>
    <scope>NUCLEOTIDE SEQUENCE</scope>
    <source>
        <strain evidence="8">QSvi11</strain>
    </source>
</reference>
<comment type="subcellular location">
    <subcellularLocation>
        <location evidence="1">Membrane</location>
        <topology evidence="1">Multi-pass membrane protein</topology>
    </subcellularLocation>
</comment>
<feature type="transmembrane region" description="Helical" evidence="7">
    <location>
        <begin position="442"/>
        <end position="461"/>
    </location>
</feature>
<evidence type="ECO:0000256" key="1">
    <source>
        <dbReference type="ARBA" id="ARBA00004141"/>
    </source>
</evidence>
<feature type="transmembrane region" description="Helical" evidence="7">
    <location>
        <begin position="368"/>
        <end position="388"/>
    </location>
</feature>
<feature type="transmembrane region" description="Helical" evidence="7">
    <location>
        <begin position="495"/>
        <end position="516"/>
    </location>
</feature>
<dbReference type="Pfam" id="PF02990">
    <property type="entry name" value="EMP70"/>
    <property type="match status" value="1"/>
</dbReference>
<evidence type="ECO:0000313" key="9">
    <source>
        <dbReference type="Proteomes" id="UP000695562"/>
    </source>
</evidence>
<dbReference type="EMBL" id="AJWJ01000021">
    <property type="protein sequence ID" value="KAF2077720.1"/>
    <property type="molecule type" value="Genomic_DNA"/>
</dbReference>
<evidence type="ECO:0000256" key="3">
    <source>
        <dbReference type="ARBA" id="ARBA00022692"/>
    </source>
</evidence>
<feature type="transmembrane region" description="Helical" evidence="7">
    <location>
        <begin position="338"/>
        <end position="362"/>
    </location>
</feature>
<dbReference type="GO" id="GO:0005737">
    <property type="term" value="C:cytoplasm"/>
    <property type="evidence" value="ECO:0007669"/>
    <property type="project" value="UniProtKB-ARBA"/>
</dbReference>
<keyword evidence="5 7" id="KW-1133">Transmembrane helix</keyword>